<dbReference type="GO" id="GO:0015562">
    <property type="term" value="F:efflux transmembrane transporter activity"/>
    <property type="evidence" value="ECO:0007669"/>
    <property type="project" value="InterPro"/>
</dbReference>
<evidence type="ECO:0000256" key="4">
    <source>
        <dbReference type="ARBA" id="ARBA00022452"/>
    </source>
</evidence>
<keyword evidence="7" id="KW-0998">Cell outer membrane</keyword>
<dbReference type="GO" id="GO:1990281">
    <property type="term" value="C:efflux pump complex"/>
    <property type="evidence" value="ECO:0007669"/>
    <property type="project" value="TreeGrafter"/>
</dbReference>
<accession>A0A5E4V9R6</accession>
<reference evidence="8 9" key="1">
    <citation type="submission" date="2019-08" db="EMBL/GenBank/DDBJ databases">
        <authorList>
            <person name="Peeters C."/>
        </authorList>
    </citation>
    <scope>NUCLEOTIDE SEQUENCE [LARGE SCALE GENOMIC DNA]</scope>
    <source>
        <strain evidence="8 9">LMG 31012</strain>
    </source>
</reference>
<dbReference type="GO" id="GO:0015288">
    <property type="term" value="F:porin activity"/>
    <property type="evidence" value="ECO:0007669"/>
    <property type="project" value="TreeGrafter"/>
</dbReference>
<evidence type="ECO:0000256" key="1">
    <source>
        <dbReference type="ARBA" id="ARBA00004442"/>
    </source>
</evidence>
<gene>
    <name evidence="8" type="primary">tolC_1</name>
    <name evidence="8" type="ORF">PEP31012_02469</name>
</gene>
<keyword evidence="3" id="KW-0813">Transport</keyword>
<dbReference type="GO" id="GO:0009279">
    <property type="term" value="C:cell outer membrane"/>
    <property type="evidence" value="ECO:0007669"/>
    <property type="project" value="UniProtKB-SubCell"/>
</dbReference>
<dbReference type="SUPFAM" id="SSF56954">
    <property type="entry name" value="Outer membrane efflux proteins (OEP)"/>
    <property type="match status" value="1"/>
</dbReference>
<sequence length="450" mass="49417">MFNLYKPPLGKSARRRVFRWLGICLCILLPESSSATDLLSLYHEALRFDARISGARAAHFAGQEALPRARAPLLPSVEVRGHLTREDGGTSRGSTPGQTATGYTISLKQPVFHWDAWQGFQQGMLTAAKADITLAKANQELMLRVAEAYFEFLEAQHIASLAHAHRVAVAEQLAQATASVPLGNATIVDVHEAAASHDQAIADEIDAQGIVDVRRSALATIVGRRVEAGELPRFKQPLPAPVPRDVDPWIDQAERQAYPVQLSTMALEMARRETAKAYAGHLPRVDLVASRERRYSDGGLPYWNGRRDASQVGIQVQIPIFAGFAVQSRVRETLALVEQASDELMDVRRAAGLEARKAFLGVTTGLMRIAALQVAETSALTAFESNRFGYEHHVRPNVDVLNAQYKLYRVRRELAQARYRTLMESLKLKASTASLAESDIAATSHLLSSA</sequence>
<dbReference type="PANTHER" id="PTHR30026:SF20">
    <property type="entry name" value="OUTER MEMBRANE PROTEIN TOLC"/>
    <property type="match status" value="1"/>
</dbReference>
<dbReference type="RefSeq" id="WP_150589611.1">
    <property type="nucleotide sequence ID" value="NZ_CABPSH010000004.1"/>
</dbReference>
<dbReference type="OrthoDB" id="9813458at2"/>
<comment type="similarity">
    <text evidence="2">Belongs to the outer membrane factor (OMF) (TC 1.B.17) family.</text>
</comment>
<keyword evidence="9" id="KW-1185">Reference proteome</keyword>
<dbReference type="NCBIfam" id="TIGR01844">
    <property type="entry name" value="type_I_sec_TolC"/>
    <property type="match status" value="1"/>
</dbReference>
<keyword evidence="6" id="KW-0472">Membrane</keyword>
<proteinExistence type="inferred from homology"/>
<dbReference type="InterPro" id="IPR003423">
    <property type="entry name" value="OMP_efflux"/>
</dbReference>
<dbReference type="Proteomes" id="UP000400981">
    <property type="component" value="Unassembled WGS sequence"/>
</dbReference>
<dbReference type="AlphaFoldDB" id="A0A5E4V9R6"/>
<evidence type="ECO:0000256" key="2">
    <source>
        <dbReference type="ARBA" id="ARBA00007613"/>
    </source>
</evidence>
<organism evidence="8 9">
    <name type="scientific">Pandoraea eparura</name>
    <dbReference type="NCBI Taxonomy" id="2508291"/>
    <lineage>
        <taxon>Bacteria</taxon>
        <taxon>Pseudomonadati</taxon>
        <taxon>Pseudomonadota</taxon>
        <taxon>Betaproteobacteria</taxon>
        <taxon>Burkholderiales</taxon>
        <taxon>Burkholderiaceae</taxon>
        <taxon>Pandoraea</taxon>
    </lineage>
</organism>
<dbReference type="EMBL" id="CABPSH010000004">
    <property type="protein sequence ID" value="VVE07795.1"/>
    <property type="molecule type" value="Genomic_DNA"/>
</dbReference>
<evidence type="ECO:0000313" key="8">
    <source>
        <dbReference type="EMBL" id="VVE07795.1"/>
    </source>
</evidence>
<keyword evidence="4" id="KW-1134">Transmembrane beta strand</keyword>
<dbReference type="InterPro" id="IPR051906">
    <property type="entry name" value="TolC-like"/>
</dbReference>
<evidence type="ECO:0000313" key="9">
    <source>
        <dbReference type="Proteomes" id="UP000400981"/>
    </source>
</evidence>
<evidence type="ECO:0000256" key="3">
    <source>
        <dbReference type="ARBA" id="ARBA00022448"/>
    </source>
</evidence>
<comment type="subcellular location">
    <subcellularLocation>
        <location evidence="1">Cell outer membrane</location>
    </subcellularLocation>
</comment>
<keyword evidence="5" id="KW-0812">Transmembrane</keyword>
<evidence type="ECO:0000256" key="6">
    <source>
        <dbReference type="ARBA" id="ARBA00023136"/>
    </source>
</evidence>
<evidence type="ECO:0000256" key="5">
    <source>
        <dbReference type="ARBA" id="ARBA00022692"/>
    </source>
</evidence>
<dbReference type="InterPro" id="IPR010130">
    <property type="entry name" value="T1SS_OMP_TolC"/>
</dbReference>
<protein>
    <submittedName>
        <fullName evidence="8">Outer membrane protein TolC</fullName>
    </submittedName>
</protein>
<dbReference type="PANTHER" id="PTHR30026">
    <property type="entry name" value="OUTER MEMBRANE PROTEIN TOLC"/>
    <property type="match status" value="1"/>
</dbReference>
<dbReference type="Gene3D" id="1.20.1600.10">
    <property type="entry name" value="Outer membrane efflux proteins (OEP)"/>
    <property type="match status" value="1"/>
</dbReference>
<name>A0A5E4V9R6_9BURK</name>
<evidence type="ECO:0000256" key="7">
    <source>
        <dbReference type="ARBA" id="ARBA00023237"/>
    </source>
</evidence>
<dbReference type="Pfam" id="PF02321">
    <property type="entry name" value="OEP"/>
    <property type="match status" value="2"/>
</dbReference>